<feature type="domain" description="Zinc finger CGNR" evidence="1">
    <location>
        <begin position="146"/>
        <end position="189"/>
    </location>
</feature>
<gene>
    <name evidence="2" type="ORF">B1H19_33000</name>
</gene>
<dbReference type="InterPro" id="IPR021005">
    <property type="entry name" value="Znf_CGNR"/>
</dbReference>
<evidence type="ECO:0000313" key="2">
    <source>
        <dbReference type="EMBL" id="ARF58362.1"/>
    </source>
</evidence>
<protein>
    <recommendedName>
        <fullName evidence="1">Zinc finger CGNR domain-containing protein</fullName>
    </recommendedName>
</protein>
<dbReference type="Gene3D" id="1.10.3300.10">
    <property type="entry name" value="Jann2411-like domain"/>
    <property type="match status" value="1"/>
</dbReference>
<dbReference type="Pfam" id="PF07336">
    <property type="entry name" value="ABATE"/>
    <property type="match status" value="1"/>
</dbReference>
<dbReference type="STRING" id="553510.B1H19_33000"/>
<accession>A0A1V0U0B0</accession>
<evidence type="ECO:0000313" key="3">
    <source>
        <dbReference type="Proteomes" id="UP000192726"/>
    </source>
</evidence>
<dbReference type="SUPFAM" id="SSF160904">
    <property type="entry name" value="Jann2411-like"/>
    <property type="match status" value="1"/>
</dbReference>
<dbReference type="PANTHER" id="PTHR35525">
    <property type="entry name" value="BLL6575 PROTEIN"/>
    <property type="match status" value="1"/>
</dbReference>
<name>A0A1V0U0B0_9ACTN</name>
<dbReference type="EMBL" id="CP020569">
    <property type="protein sequence ID" value="ARF58362.1"/>
    <property type="molecule type" value="Genomic_DNA"/>
</dbReference>
<dbReference type="PANTHER" id="PTHR35525:SF3">
    <property type="entry name" value="BLL6575 PROTEIN"/>
    <property type="match status" value="1"/>
</dbReference>
<dbReference type="Pfam" id="PF11706">
    <property type="entry name" value="zf-CGNR"/>
    <property type="match status" value="1"/>
</dbReference>
<dbReference type="InterPro" id="IPR023286">
    <property type="entry name" value="ABATE_dom_sf"/>
</dbReference>
<reference evidence="2 3" key="1">
    <citation type="submission" date="2017-04" db="EMBL/GenBank/DDBJ databases">
        <title>Complete Genome Sequence of Streptomyces gilvosporeus F607, a Capable Producer of Natamycin.</title>
        <authorList>
            <person name="Zong G."/>
            <person name="Zhong C."/>
            <person name="Fu J."/>
            <person name="Qin R."/>
            <person name="Cao G."/>
        </authorList>
    </citation>
    <scope>NUCLEOTIDE SEQUENCE [LARGE SCALE GENOMIC DNA]</scope>
    <source>
        <strain evidence="2 3">F607</strain>
    </source>
</reference>
<organism evidence="2 3">
    <name type="scientific">Streptomyces gilvosporeus</name>
    <dbReference type="NCBI Taxonomy" id="553510"/>
    <lineage>
        <taxon>Bacteria</taxon>
        <taxon>Bacillati</taxon>
        <taxon>Actinomycetota</taxon>
        <taxon>Actinomycetes</taxon>
        <taxon>Kitasatosporales</taxon>
        <taxon>Streptomycetaceae</taxon>
        <taxon>Streptomyces</taxon>
    </lineage>
</organism>
<dbReference type="InterPro" id="IPR010852">
    <property type="entry name" value="ABATE"/>
</dbReference>
<evidence type="ECO:0000259" key="1">
    <source>
        <dbReference type="Pfam" id="PF11706"/>
    </source>
</evidence>
<dbReference type="Proteomes" id="UP000192726">
    <property type="component" value="Chromosome"/>
</dbReference>
<dbReference type="KEGG" id="sgv:B1H19_33000"/>
<sequence>MKFLFSDYGLGAGVATDLVNTAPLVRRSTGEVLVDPAALERFLTEHEVRSEALTRDGRPSGEDLDGVLMLRQEIRALLETTAEDDVVSGATALVMRAGVGPILHRDAEGHWQWHVATAPDATLADELAVLTGAGLLGALRTLGHDRFRSCTSPDCEGMFVDTSRAGRRRYCMPEVCGNRLNVANYRARQQGRGKGPTTRPRTTGR</sequence>
<dbReference type="AlphaFoldDB" id="A0A1V0U0B0"/>
<proteinExistence type="predicted"/>
<keyword evidence="3" id="KW-1185">Reference proteome</keyword>